<keyword evidence="1" id="KW-0862">Zinc</keyword>
<dbReference type="PROSITE" id="PS50089">
    <property type="entry name" value="ZF_RING_2"/>
    <property type="match status" value="1"/>
</dbReference>
<dbReference type="InterPro" id="IPR046527">
    <property type="entry name" value="PIR2-like_helical"/>
</dbReference>
<evidence type="ECO:0000256" key="1">
    <source>
        <dbReference type="PROSITE-ProRule" id="PRU00175"/>
    </source>
</evidence>
<evidence type="ECO:0000256" key="3">
    <source>
        <dbReference type="SAM" id="MobiDB-lite"/>
    </source>
</evidence>
<protein>
    <recommendedName>
        <fullName evidence="4">RING-type domain-containing protein</fullName>
    </recommendedName>
</protein>
<dbReference type="PANTHER" id="PTHR46405">
    <property type="entry name" value="OS05G0141500 PROTEIN"/>
    <property type="match status" value="1"/>
</dbReference>
<feature type="coiled-coil region" evidence="2">
    <location>
        <begin position="413"/>
        <end position="613"/>
    </location>
</feature>
<feature type="region of interest" description="Disordered" evidence="3">
    <location>
        <begin position="1"/>
        <end position="65"/>
    </location>
</feature>
<evidence type="ECO:0000313" key="6">
    <source>
        <dbReference type="Proteomes" id="UP001419268"/>
    </source>
</evidence>
<keyword evidence="1" id="KW-0863">Zinc-finger</keyword>
<evidence type="ECO:0000259" key="4">
    <source>
        <dbReference type="PROSITE" id="PS50089"/>
    </source>
</evidence>
<dbReference type="AlphaFoldDB" id="A0AAP0HSZ3"/>
<reference evidence="5 6" key="1">
    <citation type="submission" date="2024-01" db="EMBL/GenBank/DDBJ databases">
        <title>Genome assemblies of Stephania.</title>
        <authorList>
            <person name="Yang L."/>
        </authorList>
    </citation>
    <scope>NUCLEOTIDE SEQUENCE [LARGE SCALE GENOMIC DNA]</scope>
    <source>
        <strain evidence="5">JXDWG</strain>
        <tissue evidence="5">Leaf</tissue>
    </source>
</reference>
<accession>A0AAP0HSZ3</accession>
<sequence>MGITVRDKHHRTNHRKQRAMKSDTLNNNSGDSLVEKSGNPNSLNELNLKPLDDFGDRERNPNLNPGFDESGWDYCTEDQLEELLLKNLEFLYNEAVSKLIGLGYDDEFALQAILRYGNCCGSMDVLTNILQNTLGYLNSHSADLDEQEMYFGDLRQLEQYSLGTLVRLLQQYRPHLSRGEAMWCLLMSDLHVGRASTMEIPMPPSSGNVGSSTMENGEAGSHSSIGVSPEICKFHGGWGFAGGETCEFAMSGPFSLPFDAALLRDVECPKRFNLTPSLKSLLQRNVTMFAAGFRANTKAVMAQSQGFPNPLFSGESQIGINLGSEAPPEKYEECGDSQSSDMVSNVLSSLNNLSIDEKHEGGVMDQKSEAILNMVNQIRELEAQVKERKDWAQQKAMQAARRLSNDLTELKVLRMEREEIQRIKKGKQALEESNTKKLAELDNAFRKASTQVDNANNELRDLETANAEIRAEMEASKLSASESVNACLEVAKREKKCLKRLLAWEKQKAKLQEEVAEEKQKIAQLQRQLVLVKESHKETEVGWRQEIKAKEEAISQIDEERRLKEADEASAKRRQESLRRKIEIDFQRHKDDIQRLEQELARLKASMDSTQLNSQTNASCTGQVETTVIHSEPNARMLHELYKLQDSADKEVDYDRECLVCMKDEVSVVFLPCAHQVLCANCDEDYCQKGRATCPCCQMQIEQRIRVFGASS</sequence>
<keyword evidence="1" id="KW-0479">Metal-binding</keyword>
<feature type="compositionally biased region" description="Basic residues" evidence="3">
    <location>
        <begin position="7"/>
        <end position="19"/>
    </location>
</feature>
<organism evidence="5 6">
    <name type="scientific">Stephania cephalantha</name>
    <dbReference type="NCBI Taxonomy" id="152367"/>
    <lineage>
        <taxon>Eukaryota</taxon>
        <taxon>Viridiplantae</taxon>
        <taxon>Streptophyta</taxon>
        <taxon>Embryophyta</taxon>
        <taxon>Tracheophyta</taxon>
        <taxon>Spermatophyta</taxon>
        <taxon>Magnoliopsida</taxon>
        <taxon>Ranunculales</taxon>
        <taxon>Menispermaceae</taxon>
        <taxon>Menispermoideae</taxon>
        <taxon>Cissampelideae</taxon>
        <taxon>Stephania</taxon>
    </lineage>
</organism>
<dbReference type="InterPro" id="IPR013083">
    <property type="entry name" value="Znf_RING/FYVE/PHD"/>
</dbReference>
<dbReference type="Gene3D" id="3.30.40.10">
    <property type="entry name" value="Zinc/RING finger domain, C3HC4 (zinc finger)"/>
    <property type="match status" value="1"/>
</dbReference>
<dbReference type="Pfam" id="PF20235">
    <property type="entry name" value="PIR2-like_helical"/>
    <property type="match status" value="1"/>
</dbReference>
<feature type="domain" description="RING-type" evidence="4">
    <location>
        <begin position="658"/>
        <end position="698"/>
    </location>
</feature>
<dbReference type="Proteomes" id="UP001419268">
    <property type="component" value="Unassembled WGS sequence"/>
</dbReference>
<keyword evidence="6" id="KW-1185">Reference proteome</keyword>
<dbReference type="InterPro" id="IPR001841">
    <property type="entry name" value="Znf_RING"/>
</dbReference>
<name>A0AAP0HSZ3_9MAGN</name>
<dbReference type="CDD" id="cd23128">
    <property type="entry name" value="RING-HC_MIP1-like"/>
    <property type="match status" value="1"/>
</dbReference>
<feature type="compositionally biased region" description="Basic and acidic residues" evidence="3">
    <location>
        <begin position="50"/>
        <end position="60"/>
    </location>
</feature>
<gene>
    <name evidence="5" type="ORF">Scep_026855</name>
</gene>
<keyword evidence="2" id="KW-0175">Coiled coil</keyword>
<dbReference type="EMBL" id="JBBNAG010000011">
    <property type="protein sequence ID" value="KAK9095386.1"/>
    <property type="molecule type" value="Genomic_DNA"/>
</dbReference>
<dbReference type="Pfam" id="PF13920">
    <property type="entry name" value="zf-C3HC4_3"/>
    <property type="match status" value="1"/>
</dbReference>
<dbReference type="SUPFAM" id="SSF57850">
    <property type="entry name" value="RING/U-box"/>
    <property type="match status" value="1"/>
</dbReference>
<evidence type="ECO:0000313" key="5">
    <source>
        <dbReference type="EMBL" id="KAK9095386.1"/>
    </source>
</evidence>
<dbReference type="GO" id="GO:0008270">
    <property type="term" value="F:zinc ion binding"/>
    <property type="evidence" value="ECO:0007669"/>
    <property type="project" value="UniProtKB-KW"/>
</dbReference>
<comment type="caution">
    <text evidence="5">The sequence shown here is derived from an EMBL/GenBank/DDBJ whole genome shotgun (WGS) entry which is preliminary data.</text>
</comment>
<dbReference type="InterPro" id="IPR046934">
    <property type="entry name" value="PIR2-like"/>
</dbReference>
<proteinExistence type="predicted"/>
<dbReference type="PANTHER" id="PTHR46405:SF3">
    <property type="entry name" value="RING_U-BOX SUPERFAMILY PROTEIN"/>
    <property type="match status" value="1"/>
</dbReference>
<evidence type="ECO:0000256" key="2">
    <source>
        <dbReference type="SAM" id="Coils"/>
    </source>
</evidence>